<dbReference type="Proteomes" id="UP000236047">
    <property type="component" value="Unassembled WGS sequence"/>
</dbReference>
<gene>
    <name evidence="1" type="ORF">AOB60_01645</name>
</gene>
<dbReference type="Gene3D" id="2.40.10.500">
    <property type="match status" value="1"/>
</dbReference>
<dbReference type="InterPro" id="IPR011042">
    <property type="entry name" value="6-blade_b-propeller_TolB-like"/>
</dbReference>
<accession>A0A2N8PFR4</accession>
<evidence type="ECO:0000313" key="2">
    <source>
        <dbReference type="Proteomes" id="UP000236047"/>
    </source>
</evidence>
<dbReference type="AlphaFoldDB" id="A0A2N8PFR4"/>
<dbReference type="Gene3D" id="2.120.10.30">
    <property type="entry name" value="TolB, C-terminal domain"/>
    <property type="match status" value="1"/>
</dbReference>
<evidence type="ECO:0000313" key="1">
    <source>
        <dbReference type="EMBL" id="PNE39865.1"/>
    </source>
</evidence>
<dbReference type="EMBL" id="LJSN01000002">
    <property type="protein sequence ID" value="PNE39865.1"/>
    <property type="molecule type" value="Genomic_DNA"/>
</dbReference>
<organism evidence="1 2">
    <name type="scientific">Streptomyces noursei</name>
    <name type="common">Streptomyces albulus</name>
    <dbReference type="NCBI Taxonomy" id="1971"/>
    <lineage>
        <taxon>Bacteria</taxon>
        <taxon>Bacillati</taxon>
        <taxon>Actinomycetota</taxon>
        <taxon>Actinomycetes</taxon>
        <taxon>Kitasatosporales</taxon>
        <taxon>Streptomycetaceae</taxon>
        <taxon>Streptomyces</taxon>
    </lineage>
</organism>
<sequence length="243" mass="25132">MAVAGDNLYIAASGSAGSDAKIWKISTNDGVTKSLFRNGLAMTDALAAAGDTLYFTQHAPDGDSVMKILTNVSGAEPVTVKGVREKLASMAVVGDSLYIAESNSDLVANISTVSPTAFEPVVRGLNKPFGVAAADGILYISEGVENGRVMRAFITGGAPAPFIENLKSPRGLAVADGVLYIAEGGSGKVLMTPAVGDGKLSIVAEDLVFPTAVTVANGTLYIAEGQENGRVRKAPRLWKRSDQ</sequence>
<proteinExistence type="predicted"/>
<reference evidence="2" key="1">
    <citation type="submission" date="2015-09" db="EMBL/GenBank/DDBJ databases">
        <authorList>
            <person name="Graham D.E."/>
            <person name="Mahan K.M."/>
            <person name="Klingeman D.M."/>
            <person name="Fida T."/>
            <person name="Giannone R.J."/>
            <person name="Hettich R.L."/>
            <person name="Parry R.J."/>
            <person name="Spain J.C."/>
        </authorList>
    </citation>
    <scope>NUCLEOTIDE SEQUENCE [LARGE SCALE GENOMIC DNA]</scope>
    <source>
        <strain evidence="2">JCM 4701</strain>
    </source>
</reference>
<comment type="caution">
    <text evidence="1">The sequence shown here is derived from an EMBL/GenBank/DDBJ whole genome shotgun (WGS) entry which is preliminary data.</text>
</comment>
<keyword evidence="2" id="KW-1185">Reference proteome</keyword>
<dbReference type="SUPFAM" id="SSF101898">
    <property type="entry name" value="NHL repeat"/>
    <property type="match status" value="1"/>
</dbReference>
<protein>
    <submittedName>
        <fullName evidence="1">Uncharacterized protein</fullName>
    </submittedName>
</protein>
<name>A0A2N8PFR4_STRNR</name>